<dbReference type="AlphaFoldDB" id="A0A835V7F0"/>
<reference evidence="1 2" key="1">
    <citation type="journal article" date="2020" name="Nat. Food">
        <title>A phased Vanilla planifolia genome enables genetic improvement of flavour and production.</title>
        <authorList>
            <person name="Hasing T."/>
            <person name="Tang H."/>
            <person name="Brym M."/>
            <person name="Khazi F."/>
            <person name="Huang T."/>
            <person name="Chambers A.H."/>
        </authorList>
    </citation>
    <scope>NUCLEOTIDE SEQUENCE [LARGE SCALE GENOMIC DNA]</scope>
    <source>
        <tissue evidence="1">Leaf</tissue>
    </source>
</reference>
<sequence length="121" mass="13808">MNTRKYTSRWLGSRGVEKESICRERSLEFELSEPWAWGEYPMGRKSLTTKLQNNQHGKTDLKAKQLASATVAVVHVQEKTRLHELVDGCRTDCSDLVSSAVAKLTSTDVQKEARESWLKLR</sequence>
<proteinExistence type="predicted"/>
<organism evidence="1 2">
    <name type="scientific">Vanilla planifolia</name>
    <name type="common">Vanilla</name>
    <dbReference type="NCBI Taxonomy" id="51239"/>
    <lineage>
        <taxon>Eukaryota</taxon>
        <taxon>Viridiplantae</taxon>
        <taxon>Streptophyta</taxon>
        <taxon>Embryophyta</taxon>
        <taxon>Tracheophyta</taxon>
        <taxon>Spermatophyta</taxon>
        <taxon>Magnoliopsida</taxon>
        <taxon>Liliopsida</taxon>
        <taxon>Asparagales</taxon>
        <taxon>Orchidaceae</taxon>
        <taxon>Vanilloideae</taxon>
        <taxon>Vanilleae</taxon>
        <taxon>Vanilla</taxon>
    </lineage>
</organism>
<gene>
    <name evidence="1" type="ORF">HPP92_008645</name>
</gene>
<protein>
    <submittedName>
        <fullName evidence="1">Uncharacterized protein</fullName>
    </submittedName>
</protein>
<accession>A0A835V7F0</accession>
<comment type="caution">
    <text evidence="1">The sequence shown here is derived from an EMBL/GenBank/DDBJ whole genome shotgun (WGS) entry which is preliminary data.</text>
</comment>
<evidence type="ECO:0000313" key="2">
    <source>
        <dbReference type="Proteomes" id="UP000639772"/>
    </source>
</evidence>
<dbReference type="EMBL" id="JADCNM010000004">
    <property type="protein sequence ID" value="KAG0486550.1"/>
    <property type="molecule type" value="Genomic_DNA"/>
</dbReference>
<dbReference type="Proteomes" id="UP000639772">
    <property type="component" value="Unassembled WGS sequence"/>
</dbReference>
<evidence type="ECO:0000313" key="1">
    <source>
        <dbReference type="EMBL" id="KAG0486550.1"/>
    </source>
</evidence>
<name>A0A835V7F0_VANPL</name>